<feature type="region of interest" description="Disordered" evidence="1">
    <location>
        <begin position="23"/>
        <end position="175"/>
    </location>
</feature>
<dbReference type="RefSeq" id="XP_069226911.1">
    <property type="nucleotide sequence ID" value="XM_069375751.1"/>
</dbReference>
<evidence type="ECO:0008006" key="7">
    <source>
        <dbReference type="Google" id="ProtNLM"/>
    </source>
</evidence>
<feature type="domain" description="Rad26-like N-terminal" evidence="4">
    <location>
        <begin position="387"/>
        <end position="429"/>
    </location>
</feature>
<dbReference type="EMBL" id="JAAQHG020000031">
    <property type="protein sequence ID" value="KAL1583805.1"/>
    <property type="molecule type" value="Genomic_DNA"/>
</dbReference>
<dbReference type="InterPro" id="IPR022093">
    <property type="entry name" value="Rad26-like_helical"/>
</dbReference>
<dbReference type="Pfam" id="PF21046">
    <property type="entry name" value="Rad26-like_C"/>
    <property type="match status" value="1"/>
</dbReference>
<name>A0AB34KJU6_9PEZI</name>
<feature type="domain" description="Rad26-like C-terminal" evidence="3">
    <location>
        <begin position="734"/>
        <end position="796"/>
    </location>
</feature>
<accession>A0AB34KJU6</accession>
<sequence length="824" mass="91926">MEDDLFPDDDLDDIPDNTLVELERNAISSTQRQRASPASQHPPPDLRRQIHNASGLYRAQKPTKNTAWRPPRRQQPGMAGSSGPAPPPNVPEPPSSDYGFDDENVIDLDEPTMVIHPASGPPTRVQSRPASRTASRAMDPETAAAFAAADAEMGGGAQASQHWGQAPHLQNKARTDSEAATLLARIAELEAEQSRLRRLEQEARAAAATKQGEISIVRAKEEKAAKEYERRLSVMQKLHADEAAKQKAELDAMRKQSEKMETDNRFLQHDLAQEAERAKRSTGPSKPMPVRGKDTPRKRKQGLGDGFDDDEVHLVSPSRSRDKPKDQTPTAGAKRKRSAQDSPLPALSFMPPPNKPSREPSGEQYSLPAVSNGNGSEAILARERYDFIQRMLNYKQRGGEERVIELLAKHSFPSAPARSLASIFFDGLSFPIHPQDTGSMPLRVAYILLDLWSNCLHEKMYEPLTLILGMLRAALYFELSDQIAKLVEEGVPICLQSIDLVVTPVFQAQRAPLSVSFDLKDLEELAAKVDVDAIVDFLLSLGQSAALYPERIEAFWRHIHFRGSLLILNKVQPIPRIKQALQILSTSVLGTSFGSISSDPSQQGQQERQTLDRLLTWLFETPEAPKDEPSYTQEEIAELRIETLLVLKRMCHTDHSGNLIAHHRIAIVKMVRFLNRQVAELYTIPPYARRRRDSGESEKSDHEPPPTLHDLIIITVNMTVRILHHILRTFDDSINLTQKLEVERGGYHMFLISMSRVAFSEQLVFEAGIEAEVIEAAHDILDNVLSPEEGEAIVKAVETPRGTRSTTTRRGDSQQDAMEIDGDE</sequence>
<dbReference type="Pfam" id="PF12331">
    <property type="entry name" value="Rad26-like_helical_rpts"/>
    <property type="match status" value="1"/>
</dbReference>
<protein>
    <recommendedName>
        <fullName evidence="7">DNA repair protein Rad26</fullName>
    </recommendedName>
</protein>
<organism evidence="5 6">
    <name type="scientific">Cladosporium halotolerans</name>
    <dbReference type="NCBI Taxonomy" id="1052096"/>
    <lineage>
        <taxon>Eukaryota</taxon>
        <taxon>Fungi</taxon>
        <taxon>Dikarya</taxon>
        <taxon>Ascomycota</taxon>
        <taxon>Pezizomycotina</taxon>
        <taxon>Dothideomycetes</taxon>
        <taxon>Dothideomycetidae</taxon>
        <taxon>Cladosporiales</taxon>
        <taxon>Cladosporiaceae</taxon>
        <taxon>Cladosporium</taxon>
    </lineage>
</organism>
<feature type="compositionally biased region" description="Polar residues" evidence="1">
    <location>
        <begin position="124"/>
        <end position="134"/>
    </location>
</feature>
<feature type="compositionally biased region" description="Polar residues" evidence="1">
    <location>
        <begin position="26"/>
        <end position="39"/>
    </location>
</feature>
<gene>
    <name evidence="5" type="ORF">WHR41_07146</name>
</gene>
<evidence type="ECO:0000259" key="2">
    <source>
        <dbReference type="Pfam" id="PF12331"/>
    </source>
</evidence>
<feature type="compositionally biased region" description="Acidic residues" evidence="1">
    <location>
        <begin position="99"/>
        <end position="110"/>
    </location>
</feature>
<dbReference type="Pfam" id="PF21048">
    <property type="entry name" value="Rad26-like_N"/>
    <property type="match status" value="1"/>
</dbReference>
<proteinExistence type="predicted"/>
<evidence type="ECO:0000259" key="3">
    <source>
        <dbReference type="Pfam" id="PF21046"/>
    </source>
</evidence>
<reference evidence="5 6" key="1">
    <citation type="journal article" date="2020" name="Microbiol. Resour. Announc.">
        <title>Draft Genome Sequence of a Cladosporium Species Isolated from the Mesophotic Ascidian Didemnum maculosum.</title>
        <authorList>
            <person name="Gioti A."/>
            <person name="Siaperas R."/>
            <person name="Nikolaivits E."/>
            <person name="Le Goff G."/>
            <person name="Ouazzani J."/>
            <person name="Kotoulas G."/>
            <person name="Topakas E."/>
        </authorList>
    </citation>
    <scope>NUCLEOTIDE SEQUENCE [LARGE SCALE GENOMIC DNA]</scope>
    <source>
        <strain evidence="5 6">TM138-S3</strain>
    </source>
</reference>
<feature type="compositionally biased region" description="Basic and acidic residues" evidence="1">
    <location>
        <begin position="239"/>
        <end position="279"/>
    </location>
</feature>
<feature type="compositionally biased region" description="Low complexity" evidence="1">
    <location>
        <begin position="143"/>
        <end position="152"/>
    </location>
</feature>
<evidence type="ECO:0000259" key="4">
    <source>
        <dbReference type="Pfam" id="PF21048"/>
    </source>
</evidence>
<dbReference type="Proteomes" id="UP000803884">
    <property type="component" value="Unassembled WGS sequence"/>
</dbReference>
<dbReference type="AlphaFoldDB" id="A0AB34KJU6"/>
<comment type="caution">
    <text evidence="5">The sequence shown here is derived from an EMBL/GenBank/DDBJ whole genome shotgun (WGS) entry which is preliminary data.</text>
</comment>
<keyword evidence="6" id="KW-1185">Reference proteome</keyword>
<feature type="region of interest" description="Disordered" evidence="1">
    <location>
        <begin position="239"/>
        <end position="370"/>
    </location>
</feature>
<evidence type="ECO:0000313" key="5">
    <source>
        <dbReference type="EMBL" id="KAL1583805.1"/>
    </source>
</evidence>
<feature type="compositionally biased region" description="Pro residues" evidence="1">
    <location>
        <begin position="84"/>
        <end position="94"/>
    </location>
</feature>
<dbReference type="InterPro" id="IPR048379">
    <property type="entry name" value="Rad26-like_C"/>
</dbReference>
<dbReference type="GeneID" id="96008589"/>
<dbReference type="InterPro" id="IPR048380">
    <property type="entry name" value="Rad26-like_N"/>
</dbReference>
<evidence type="ECO:0000256" key="1">
    <source>
        <dbReference type="SAM" id="MobiDB-lite"/>
    </source>
</evidence>
<feature type="region of interest" description="Disordered" evidence="1">
    <location>
        <begin position="798"/>
        <end position="824"/>
    </location>
</feature>
<feature type="domain" description="Rad26-like helical repeats" evidence="2">
    <location>
        <begin position="493"/>
        <end position="727"/>
    </location>
</feature>
<evidence type="ECO:0000313" key="6">
    <source>
        <dbReference type="Proteomes" id="UP000803884"/>
    </source>
</evidence>